<evidence type="ECO:0000256" key="4">
    <source>
        <dbReference type="ARBA" id="ARBA00022692"/>
    </source>
</evidence>
<evidence type="ECO:0000256" key="9">
    <source>
        <dbReference type="SAM" id="MobiDB-lite"/>
    </source>
</evidence>
<feature type="compositionally biased region" description="Basic and acidic residues" evidence="9">
    <location>
        <begin position="99"/>
        <end position="119"/>
    </location>
</feature>
<dbReference type="SUPFAM" id="SSF58038">
    <property type="entry name" value="SNARE fusion complex"/>
    <property type="match status" value="1"/>
</dbReference>
<evidence type="ECO:0000256" key="7">
    <source>
        <dbReference type="ARBA" id="ARBA00023054"/>
    </source>
</evidence>
<feature type="region of interest" description="Disordered" evidence="9">
    <location>
        <begin position="60"/>
        <end position="119"/>
    </location>
</feature>
<keyword evidence="4" id="KW-0812">Transmembrane</keyword>
<proteinExistence type="inferred from homology"/>
<organism evidence="11 12">
    <name type="scientific">Anaeramoeba flamelloides</name>
    <dbReference type="NCBI Taxonomy" id="1746091"/>
    <lineage>
        <taxon>Eukaryota</taxon>
        <taxon>Metamonada</taxon>
        <taxon>Anaeramoebidae</taxon>
        <taxon>Anaeramoeba</taxon>
    </lineage>
</organism>
<comment type="subcellular location">
    <subcellularLocation>
        <location evidence="1">Membrane</location>
        <topology evidence="1">Single-pass type IV membrane protein</topology>
    </subcellularLocation>
</comment>
<sequence length="181" mass="21374">MTNNFEFLEEDFYQQSLEARKKISDLPNHVGEPKKKLVRQIHKDLNDLENTLEQMQKAIRSMDNTERSSASKKLRGYKQEFKEINQELQRGQEKYPTTKQEREELMDERHKRDKRNLDQREKLLLAKSKLKNSDNSAKRSLQLSAQTEELGTGILQDLHGQRKNLEGANENVTFLSFFYSK</sequence>
<comment type="similarity">
    <text evidence="2">Belongs to the VTI1 family.</text>
</comment>
<dbReference type="Pfam" id="PF05008">
    <property type="entry name" value="V-SNARE"/>
    <property type="match status" value="1"/>
</dbReference>
<accession>A0ABQ8Y161</accession>
<dbReference type="Proteomes" id="UP001150062">
    <property type="component" value="Unassembled WGS sequence"/>
</dbReference>
<dbReference type="InterPro" id="IPR038407">
    <property type="entry name" value="v-SNARE_N_sf"/>
</dbReference>
<dbReference type="EMBL" id="JAOAOG010000232">
    <property type="protein sequence ID" value="KAJ6238597.1"/>
    <property type="molecule type" value="Genomic_DNA"/>
</dbReference>
<evidence type="ECO:0000259" key="10">
    <source>
        <dbReference type="Pfam" id="PF05008"/>
    </source>
</evidence>
<gene>
    <name evidence="11" type="ORF">M0813_25821</name>
</gene>
<evidence type="ECO:0000256" key="5">
    <source>
        <dbReference type="ARBA" id="ARBA00022927"/>
    </source>
</evidence>
<evidence type="ECO:0000256" key="2">
    <source>
        <dbReference type="ARBA" id="ARBA00006108"/>
    </source>
</evidence>
<keyword evidence="7" id="KW-0175">Coiled coil</keyword>
<evidence type="ECO:0000313" key="11">
    <source>
        <dbReference type="EMBL" id="KAJ6238597.1"/>
    </source>
</evidence>
<protein>
    <submittedName>
        <fullName evidence="11">Vesicle transport protein</fullName>
    </submittedName>
</protein>
<feature type="compositionally biased region" description="Basic and acidic residues" evidence="9">
    <location>
        <begin position="77"/>
        <end position="93"/>
    </location>
</feature>
<dbReference type="Gene3D" id="1.20.5.110">
    <property type="match status" value="1"/>
</dbReference>
<reference evidence="11" key="1">
    <citation type="submission" date="2022-08" db="EMBL/GenBank/DDBJ databases">
        <title>Novel sulfate-reducing endosymbionts in the free-living metamonad Anaeramoeba.</title>
        <authorList>
            <person name="Jerlstrom-Hultqvist J."/>
            <person name="Cepicka I."/>
            <person name="Gallot-Lavallee L."/>
            <person name="Salas-Leiva D."/>
            <person name="Curtis B.A."/>
            <person name="Zahonova K."/>
            <person name="Pipaliya S."/>
            <person name="Dacks J."/>
            <person name="Roger A.J."/>
        </authorList>
    </citation>
    <scope>NUCLEOTIDE SEQUENCE</scope>
    <source>
        <strain evidence="11">Schooner1</strain>
    </source>
</reference>
<dbReference type="Gene3D" id="1.20.58.400">
    <property type="entry name" value="t-snare proteins"/>
    <property type="match status" value="1"/>
</dbReference>
<evidence type="ECO:0000256" key="6">
    <source>
        <dbReference type="ARBA" id="ARBA00022989"/>
    </source>
</evidence>
<dbReference type="InterPro" id="IPR010989">
    <property type="entry name" value="SNARE"/>
</dbReference>
<keyword evidence="8" id="KW-0472">Membrane</keyword>
<evidence type="ECO:0000256" key="3">
    <source>
        <dbReference type="ARBA" id="ARBA00022448"/>
    </source>
</evidence>
<keyword evidence="3" id="KW-0813">Transport</keyword>
<dbReference type="PANTHER" id="PTHR21230">
    <property type="entry name" value="VESICLE TRANSPORT V-SNARE PROTEIN VTI1-RELATED"/>
    <property type="match status" value="1"/>
</dbReference>
<evidence type="ECO:0000256" key="1">
    <source>
        <dbReference type="ARBA" id="ARBA00004211"/>
    </source>
</evidence>
<keyword evidence="5" id="KW-0653">Protein transport</keyword>
<dbReference type="SUPFAM" id="SSF47661">
    <property type="entry name" value="t-snare proteins"/>
    <property type="match status" value="1"/>
</dbReference>
<name>A0ABQ8Y161_9EUKA</name>
<comment type="caution">
    <text evidence="11">The sequence shown here is derived from an EMBL/GenBank/DDBJ whole genome shotgun (WGS) entry which is preliminary data.</text>
</comment>
<dbReference type="PANTHER" id="PTHR21230:SF26">
    <property type="entry name" value="VESICLE TRANSPORT THROUGH INTERACTION WITH T-SNARES HOMOLOG 1A"/>
    <property type="match status" value="1"/>
</dbReference>
<dbReference type="InterPro" id="IPR007705">
    <property type="entry name" value="Vesicle_trsprt_v-SNARE_N"/>
</dbReference>
<keyword evidence="6" id="KW-1133">Transmembrane helix</keyword>
<feature type="domain" description="Vesicle transport v-SNARE N-terminal" evidence="10">
    <location>
        <begin position="1"/>
        <end position="90"/>
    </location>
</feature>
<keyword evidence="12" id="KW-1185">Reference proteome</keyword>
<evidence type="ECO:0000256" key="8">
    <source>
        <dbReference type="ARBA" id="ARBA00023136"/>
    </source>
</evidence>
<evidence type="ECO:0000313" key="12">
    <source>
        <dbReference type="Proteomes" id="UP001150062"/>
    </source>
</evidence>